<dbReference type="Pfam" id="PF04815">
    <property type="entry name" value="Sec23_helical"/>
    <property type="match status" value="1"/>
</dbReference>
<dbReference type="FunFam" id="2.30.30.380:FF:000001">
    <property type="entry name" value="Protein transport protein SEC23"/>
    <property type="match status" value="1"/>
</dbReference>
<keyword evidence="7 10" id="KW-0472">Membrane</keyword>
<evidence type="ECO:0000256" key="5">
    <source>
        <dbReference type="ARBA" id="ARBA00022892"/>
    </source>
</evidence>
<dbReference type="SUPFAM" id="SSF82754">
    <property type="entry name" value="C-terminal, gelsolin-like domain of Sec23/24"/>
    <property type="match status" value="1"/>
</dbReference>
<keyword evidence="5 10" id="KW-0931">ER-Golgi transport</keyword>
<evidence type="ECO:0000256" key="1">
    <source>
        <dbReference type="ARBA" id="ARBA00022448"/>
    </source>
</evidence>
<feature type="domain" description="Sec23/Sec24 beta-sandwich" evidence="15">
    <location>
        <begin position="393"/>
        <end position="496"/>
    </location>
</feature>
<feature type="domain" description="Zinc finger Sec23/Sec24-type" evidence="12">
    <location>
        <begin position="56"/>
        <end position="94"/>
    </location>
</feature>
<dbReference type="InterPro" id="IPR037550">
    <property type="entry name" value="Sec23_C"/>
</dbReference>
<dbReference type="PANTHER" id="PTHR11141:SF22">
    <property type="entry name" value="PROTEIN TRANSPORT PROTEIN SEC23 G"/>
    <property type="match status" value="1"/>
</dbReference>
<dbReference type="Gene3D" id="3.40.20.10">
    <property type="entry name" value="Severin"/>
    <property type="match status" value="1"/>
</dbReference>
<evidence type="ECO:0000259" key="11">
    <source>
        <dbReference type="Pfam" id="PF00626"/>
    </source>
</evidence>
<dbReference type="SUPFAM" id="SSF81995">
    <property type="entry name" value="beta-sandwich domain of Sec23/24"/>
    <property type="match status" value="1"/>
</dbReference>
<evidence type="ECO:0000256" key="2">
    <source>
        <dbReference type="ARBA" id="ARBA00022723"/>
    </source>
</evidence>
<evidence type="ECO:0000256" key="7">
    <source>
        <dbReference type="ARBA" id="ARBA00023136"/>
    </source>
</evidence>
<comment type="subcellular location">
    <subcellularLocation>
        <location evidence="10">Cytoplasmic vesicle</location>
        <location evidence="10">COPII-coated vesicle membrane</location>
        <topology evidence="10">Peripheral membrane protein</topology>
        <orientation evidence="10">Cytoplasmic side</orientation>
    </subcellularLocation>
    <subcellularLocation>
        <location evidence="10">Endoplasmic reticulum membrane</location>
        <topology evidence="10">Peripheral membrane protein</topology>
        <orientation evidence="10">Cytoplasmic side</orientation>
    </subcellularLocation>
</comment>
<dbReference type="InterPro" id="IPR036465">
    <property type="entry name" value="vWFA_dom_sf"/>
</dbReference>
<keyword evidence="3 10" id="KW-0256">Endoplasmic reticulum</keyword>
<dbReference type="Pfam" id="PF04810">
    <property type="entry name" value="zf-Sec23_Sec24"/>
    <property type="match status" value="1"/>
</dbReference>
<dbReference type="Gene3D" id="3.40.50.410">
    <property type="entry name" value="von Willebrand factor, type A domain"/>
    <property type="match status" value="1"/>
</dbReference>
<dbReference type="GO" id="GO:0005789">
    <property type="term" value="C:endoplasmic reticulum membrane"/>
    <property type="evidence" value="ECO:0007669"/>
    <property type="project" value="UniProtKB-SubCell"/>
</dbReference>
<evidence type="ECO:0000256" key="10">
    <source>
        <dbReference type="RuleBase" id="RU365030"/>
    </source>
</evidence>
<keyword evidence="4 10" id="KW-0862">Zinc</keyword>
<organism evidence="16">
    <name type="scientific">Prasinoderma coloniale</name>
    <dbReference type="NCBI Taxonomy" id="156133"/>
    <lineage>
        <taxon>Eukaryota</taxon>
        <taxon>Viridiplantae</taxon>
        <taxon>Prasinodermophyta</taxon>
        <taxon>Prasinodermophyceae</taxon>
        <taxon>Prasinodermales</taxon>
        <taxon>Prasinodermaceae</taxon>
        <taxon>Prasinoderma</taxon>
    </lineage>
</organism>
<dbReference type="FunFam" id="1.20.120.730:FF:000005">
    <property type="entry name" value="Protein transport protein SEC23"/>
    <property type="match status" value="1"/>
</dbReference>
<evidence type="ECO:0000256" key="9">
    <source>
        <dbReference type="ARBA" id="ARBA00025471"/>
    </source>
</evidence>
<keyword evidence="8 10" id="KW-0968">Cytoplasmic vesicle</keyword>
<dbReference type="GO" id="GO:0006886">
    <property type="term" value="P:intracellular protein transport"/>
    <property type="evidence" value="ECO:0007669"/>
    <property type="project" value="InterPro"/>
</dbReference>
<dbReference type="Pfam" id="PF00626">
    <property type="entry name" value="Gelsolin"/>
    <property type="match status" value="1"/>
</dbReference>
<proteinExistence type="inferred from homology"/>
<evidence type="ECO:0000256" key="3">
    <source>
        <dbReference type="ARBA" id="ARBA00022824"/>
    </source>
</evidence>
<evidence type="ECO:0000259" key="14">
    <source>
        <dbReference type="Pfam" id="PF04815"/>
    </source>
</evidence>
<comment type="function">
    <text evidence="9 10">Component of the coat protein complex II (COPII) which promotes the formation of transport vesicles from the endoplasmic reticulum (ER). The coat has two main functions, the physical deformation of the endoplasmic reticulum membrane into vesicles and the selection of cargo molecules.</text>
</comment>
<keyword evidence="2 10" id="KW-0479">Metal-binding</keyword>
<evidence type="ECO:0000256" key="4">
    <source>
        <dbReference type="ARBA" id="ARBA00022833"/>
    </source>
</evidence>
<dbReference type="InterPro" id="IPR036180">
    <property type="entry name" value="Gelsolin-like_dom_sf"/>
</dbReference>
<dbReference type="GO" id="GO:0008270">
    <property type="term" value="F:zinc ion binding"/>
    <property type="evidence" value="ECO:0007669"/>
    <property type="project" value="InterPro"/>
</dbReference>
<sequence>MAAVDWSATEESEGVRFSWNVVPSSRIDATRLVIPFGCMFTPLKRLEGMPVLPYEPVACKQCQGILNPYCNVDFMGKIWVCNFCHCRNHFPAHYRDISENNLPAELFPNYNTVEYTLPVPVQDPVVLFVLDTCVSEEDLQGARDALQQVLSTMPENTLVGLITYGSMTHVHELGFPDFPKQYVFRGDAEFTKEQVAELLGARTQNVQQAGAHGQSPNRARFLLPISECEFAMSSALDEVPTNGFERPTGSREGRATGGALSVAAGLLASTVPGAPARIINLVGGPTTVGPGTIVGMDLAEALRSHQDFEKGNARHFKKALKFYQSLGQQLVGTGVALDVMACALDQVGLAEMRPAIEATGGTMVLAESFHAPIFKQSLTRLLATTPEGHLASAFNATVEVKLVKEIKACGAIGPVSALNKGGSMVAENEIGMGGTTAWRACALREDTSLAFFLEVTAPANTQSAAGQTFFVQFITHYVHACGQTRMRVATVARRWAERGDKASGPGTDVAAGFDQEAATALMARYAAWRCESEEMFDVLRWIDRMLIRVCAKFGHYTKDDPASFRLDPSFAIYPQFMFHLRRSQFLQVFNNSPDETAFFRLMLNREGVLNSLLMIQPTLLAYSFDGPPTPVVLDVSSVSPDNILLLDTYFHVVVHYGRTIAQWRDAGYADQPEHVNFSNLLRAPREDAEALLGDRFPLPKLVECDQYGSQARFLLAKLNPSATHHAPVGAGDVIFTDDVSLETFMVHLQKVAVQSGG</sequence>
<protein>
    <recommendedName>
        <fullName evidence="10">Protein transport protein SEC23</fullName>
    </recommendedName>
</protein>
<keyword evidence="10" id="KW-0963">Cytoplasm</keyword>
<feature type="domain" description="Sec23/Sec24 trunk" evidence="13">
    <location>
        <begin position="122"/>
        <end position="381"/>
    </location>
</feature>
<dbReference type="InterPro" id="IPR006895">
    <property type="entry name" value="Znf_Sec23_Sec24"/>
</dbReference>
<dbReference type="CDD" id="cd11287">
    <property type="entry name" value="Sec23_C"/>
    <property type="match status" value="1"/>
</dbReference>
<gene>
    <name evidence="16" type="ORF">PCOL08062_LOCUS5252</name>
</gene>
<dbReference type="SUPFAM" id="SSF82919">
    <property type="entry name" value="Zn-finger domain of Sec23/24"/>
    <property type="match status" value="1"/>
</dbReference>
<dbReference type="PANTHER" id="PTHR11141">
    <property type="entry name" value="PROTEIN TRANSPORT PROTEIN SEC23"/>
    <property type="match status" value="1"/>
</dbReference>
<dbReference type="Gene3D" id="2.30.30.380">
    <property type="entry name" value="Zn-finger domain of Sec23/24"/>
    <property type="match status" value="1"/>
</dbReference>
<evidence type="ECO:0000259" key="12">
    <source>
        <dbReference type="Pfam" id="PF04810"/>
    </source>
</evidence>
<dbReference type="FunFam" id="3.40.50.410:FF:000043">
    <property type="entry name" value="Protein transport protein SEC23"/>
    <property type="match status" value="1"/>
</dbReference>
<dbReference type="InterPro" id="IPR006896">
    <property type="entry name" value="Sec23/24_trunk_dom"/>
</dbReference>
<dbReference type="SUPFAM" id="SSF81811">
    <property type="entry name" value="Helical domain of Sec23/24"/>
    <property type="match status" value="1"/>
</dbReference>
<reference evidence="16" key="1">
    <citation type="submission" date="2021-01" db="EMBL/GenBank/DDBJ databases">
        <authorList>
            <person name="Corre E."/>
            <person name="Pelletier E."/>
            <person name="Niang G."/>
            <person name="Scheremetjew M."/>
            <person name="Finn R."/>
            <person name="Kale V."/>
            <person name="Holt S."/>
            <person name="Cochrane G."/>
            <person name="Meng A."/>
            <person name="Brown T."/>
            <person name="Cohen L."/>
        </authorList>
    </citation>
    <scope>NUCLEOTIDE SEQUENCE</scope>
    <source>
        <strain evidence="16">CCMP1413</strain>
    </source>
</reference>
<evidence type="ECO:0000259" key="15">
    <source>
        <dbReference type="Pfam" id="PF08033"/>
    </source>
</evidence>
<dbReference type="InterPro" id="IPR029006">
    <property type="entry name" value="ADF-H/Gelsolin-like_dom_sf"/>
</dbReference>
<name>A0A7R9TJZ5_9VIRI</name>
<dbReference type="InterPro" id="IPR037364">
    <property type="entry name" value="Sec23"/>
</dbReference>
<dbReference type="FunFam" id="3.40.20.10:FF:000014">
    <property type="entry name" value="Protein transport protein SEC23"/>
    <property type="match status" value="1"/>
</dbReference>
<dbReference type="EMBL" id="HBDZ01006866">
    <property type="protein sequence ID" value="CAD8237591.1"/>
    <property type="molecule type" value="Transcribed_RNA"/>
</dbReference>
<dbReference type="InterPro" id="IPR036174">
    <property type="entry name" value="Znf_Sec23_Sec24_sf"/>
</dbReference>
<feature type="domain" description="Gelsolin-like" evidence="11">
    <location>
        <begin position="628"/>
        <end position="714"/>
    </location>
</feature>
<dbReference type="Pfam" id="PF08033">
    <property type="entry name" value="Sec23_BS"/>
    <property type="match status" value="1"/>
</dbReference>
<keyword evidence="6 10" id="KW-0653">Protein transport</keyword>
<evidence type="ECO:0000313" key="16">
    <source>
        <dbReference type="EMBL" id="CAD8237591.1"/>
    </source>
</evidence>
<dbReference type="GO" id="GO:0005096">
    <property type="term" value="F:GTPase activator activity"/>
    <property type="evidence" value="ECO:0007669"/>
    <property type="project" value="TreeGrafter"/>
</dbReference>
<dbReference type="Gene3D" id="2.60.40.1670">
    <property type="entry name" value="beta-sandwich domain of Sec23/24"/>
    <property type="match status" value="1"/>
</dbReference>
<keyword evidence="1 10" id="KW-0813">Transport</keyword>
<accession>A0A7R9TJZ5</accession>
<comment type="similarity">
    <text evidence="10">Belongs to the SEC23/SEC24 family. SEC23 subfamily.</text>
</comment>
<evidence type="ECO:0000259" key="13">
    <source>
        <dbReference type="Pfam" id="PF04811"/>
    </source>
</evidence>
<dbReference type="InterPro" id="IPR006900">
    <property type="entry name" value="Sec23/24_helical_dom"/>
</dbReference>
<dbReference type="InterPro" id="IPR007123">
    <property type="entry name" value="Gelsolin-like_dom"/>
</dbReference>
<dbReference type="Gene3D" id="1.20.120.730">
    <property type="entry name" value="Sec23/Sec24 helical domain"/>
    <property type="match status" value="1"/>
</dbReference>
<evidence type="ECO:0000256" key="6">
    <source>
        <dbReference type="ARBA" id="ARBA00022927"/>
    </source>
</evidence>
<dbReference type="InterPro" id="IPR036175">
    <property type="entry name" value="Sec23/24_helical_dom_sf"/>
</dbReference>
<dbReference type="Pfam" id="PF04811">
    <property type="entry name" value="Sec23_trunk"/>
    <property type="match status" value="1"/>
</dbReference>
<dbReference type="GO" id="GO:0070971">
    <property type="term" value="C:endoplasmic reticulum exit site"/>
    <property type="evidence" value="ECO:0007669"/>
    <property type="project" value="TreeGrafter"/>
</dbReference>
<dbReference type="GO" id="GO:0090110">
    <property type="term" value="P:COPII-coated vesicle cargo loading"/>
    <property type="evidence" value="ECO:0007669"/>
    <property type="project" value="TreeGrafter"/>
</dbReference>
<dbReference type="InterPro" id="IPR012990">
    <property type="entry name" value="Beta-sandwich_Sec23_24"/>
</dbReference>
<dbReference type="SUPFAM" id="SSF53300">
    <property type="entry name" value="vWA-like"/>
    <property type="match status" value="1"/>
</dbReference>
<feature type="domain" description="Sec23/Sec24 helical" evidence="14">
    <location>
        <begin position="514"/>
        <end position="612"/>
    </location>
</feature>
<dbReference type="GO" id="GO:0030127">
    <property type="term" value="C:COPII vesicle coat"/>
    <property type="evidence" value="ECO:0007669"/>
    <property type="project" value="InterPro"/>
</dbReference>
<dbReference type="AlphaFoldDB" id="A0A7R9TJZ5"/>
<evidence type="ECO:0000256" key="8">
    <source>
        <dbReference type="ARBA" id="ARBA00023329"/>
    </source>
</evidence>